<accession>A0A2G9SB45</accession>
<name>A0A2G9SB45_AQUCT</name>
<protein>
    <submittedName>
        <fullName evidence="1">Uncharacterized protein</fullName>
    </submittedName>
</protein>
<evidence type="ECO:0000313" key="1">
    <source>
        <dbReference type="EMBL" id="PIO37390.1"/>
    </source>
</evidence>
<gene>
    <name evidence="1" type="ORF">AB205_0063150</name>
</gene>
<sequence length="66" mass="7262">MDTVSHEIIKTLQIYNTNPDNICCHRSAYKSSSFGYSTSQVELGIALNMTYNIGPSSGLYVFPVAI</sequence>
<dbReference type="EMBL" id="KV926043">
    <property type="protein sequence ID" value="PIO37390.1"/>
    <property type="molecule type" value="Genomic_DNA"/>
</dbReference>
<dbReference type="AlphaFoldDB" id="A0A2G9SB45"/>
<evidence type="ECO:0000313" key="2">
    <source>
        <dbReference type="Proteomes" id="UP000228934"/>
    </source>
</evidence>
<keyword evidence="2" id="KW-1185">Reference proteome</keyword>
<proteinExistence type="predicted"/>
<dbReference type="Proteomes" id="UP000228934">
    <property type="component" value="Unassembled WGS sequence"/>
</dbReference>
<reference evidence="2" key="1">
    <citation type="journal article" date="2017" name="Nat. Commun.">
        <title>The North American bullfrog draft genome provides insight into hormonal regulation of long noncoding RNA.</title>
        <authorList>
            <person name="Hammond S.A."/>
            <person name="Warren R.L."/>
            <person name="Vandervalk B.P."/>
            <person name="Kucuk E."/>
            <person name="Khan H."/>
            <person name="Gibb E.A."/>
            <person name="Pandoh P."/>
            <person name="Kirk H."/>
            <person name="Zhao Y."/>
            <person name="Jones M."/>
            <person name="Mungall A.J."/>
            <person name="Coope R."/>
            <person name="Pleasance S."/>
            <person name="Moore R.A."/>
            <person name="Holt R.A."/>
            <person name="Round J.M."/>
            <person name="Ohora S."/>
            <person name="Walle B.V."/>
            <person name="Veldhoen N."/>
            <person name="Helbing C.C."/>
            <person name="Birol I."/>
        </authorList>
    </citation>
    <scope>NUCLEOTIDE SEQUENCE [LARGE SCALE GENOMIC DNA]</scope>
</reference>
<organism evidence="1 2">
    <name type="scientific">Aquarana catesbeiana</name>
    <name type="common">American bullfrog</name>
    <name type="synonym">Rana catesbeiana</name>
    <dbReference type="NCBI Taxonomy" id="8400"/>
    <lineage>
        <taxon>Eukaryota</taxon>
        <taxon>Metazoa</taxon>
        <taxon>Chordata</taxon>
        <taxon>Craniata</taxon>
        <taxon>Vertebrata</taxon>
        <taxon>Euteleostomi</taxon>
        <taxon>Amphibia</taxon>
        <taxon>Batrachia</taxon>
        <taxon>Anura</taxon>
        <taxon>Neobatrachia</taxon>
        <taxon>Ranoidea</taxon>
        <taxon>Ranidae</taxon>
        <taxon>Aquarana</taxon>
    </lineage>
</organism>